<dbReference type="OrthoDB" id="9149263at2"/>
<reference evidence="1 2" key="1">
    <citation type="submission" date="2017-12" db="EMBL/GenBank/DDBJ databases">
        <title>Genome sequence of the active heterotrophic nitrifier-denitrifier, Cupriavidus pauculus UM1.</title>
        <authorList>
            <person name="Putonti C."/>
            <person name="Castignetti D."/>
        </authorList>
    </citation>
    <scope>NUCLEOTIDE SEQUENCE [LARGE SCALE GENOMIC DNA]</scope>
    <source>
        <strain evidence="1 2">UM1</strain>
    </source>
</reference>
<dbReference type="Pfam" id="PF09569">
    <property type="entry name" value="RE_ScaI"/>
    <property type="match status" value="1"/>
</dbReference>
<dbReference type="GO" id="GO:0004519">
    <property type="term" value="F:endonuclease activity"/>
    <property type="evidence" value="ECO:0007669"/>
    <property type="project" value="UniProtKB-KW"/>
</dbReference>
<evidence type="ECO:0000313" key="1">
    <source>
        <dbReference type="EMBL" id="PLP98738.1"/>
    </source>
</evidence>
<gene>
    <name evidence="1" type="ORF">CYJ10_20805</name>
</gene>
<dbReference type="AlphaFoldDB" id="A0A2N5C940"/>
<proteinExistence type="predicted"/>
<keyword evidence="1" id="KW-0540">Nuclease</keyword>
<dbReference type="EMBL" id="PJRP01000010">
    <property type="protein sequence ID" value="PLP98738.1"/>
    <property type="molecule type" value="Genomic_DNA"/>
</dbReference>
<dbReference type="Proteomes" id="UP000234341">
    <property type="component" value="Unassembled WGS sequence"/>
</dbReference>
<dbReference type="InterPro" id="IPR019069">
    <property type="entry name" value="Restrct_endonuc_II_ScaI"/>
</dbReference>
<name>A0A2N5C940_9BURK</name>
<keyword evidence="1" id="KW-0255">Endonuclease</keyword>
<accession>A0A2N5C940</accession>
<organism evidence="1 2">
    <name type="scientific">Cupriavidus pauculus</name>
    <dbReference type="NCBI Taxonomy" id="82633"/>
    <lineage>
        <taxon>Bacteria</taxon>
        <taxon>Pseudomonadati</taxon>
        <taxon>Pseudomonadota</taxon>
        <taxon>Betaproteobacteria</taxon>
        <taxon>Burkholderiales</taxon>
        <taxon>Burkholderiaceae</taxon>
        <taxon>Cupriavidus</taxon>
    </lineage>
</organism>
<keyword evidence="1" id="KW-0378">Hydrolase</keyword>
<dbReference type="RefSeq" id="WP_101683349.1">
    <property type="nucleotide sequence ID" value="NZ_PJRP01000010.1"/>
</dbReference>
<dbReference type="REBASE" id="259632">
    <property type="entry name" value="CpaUM1ORF20800P"/>
</dbReference>
<sequence>MASPYQGAHVDQWAQITRNIVEQHPLTRDLILDAALLSWSRLWNTWVGDANIGFPLADIDPPATVIGYMFEKLFAKELAVRLPGAWRGGVGSEKDLHCLTDEMMSVEMKASGQLGYKIYGNRSYGQVLENADAAKKDKSGFYITVNFYGRTLTLLRFGWIDSTDWQAQKSPTGQMAGLSPQVYQHKLLQIGGPYILKGPVQLVDGVGAKAAEELSAGGVNTIDDLIRATNLPLKYQKHQVVARQQYQGLY</sequence>
<evidence type="ECO:0000313" key="2">
    <source>
        <dbReference type="Proteomes" id="UP000234341"/>
    </source>
</evidence>
<comment type="caution">
    <text evidence="1">The sequence shown here is derived from an EMBL/GenBank/DDBJ whole genome shotgun (WGS) entry which is preliminary data.</text>
</comment>
<protein>
    <submittedName>
        <fullName evidence="1">ScaI family restriction endonuclease</fullName>
    </submittedName>
</protein>